<dbReference type="AlphaFoldDB" id="A0AAV4JE93"/>
<evidence type="ECO:0000313" key="6">
    <source>
        <dbReference type="Proteomes" id="UP000762676"/>
    </source>
</evidence>
<organism evidence="5 6">
    <name type="scientific">Elysia marginata</name>
    <dbReference type="NCBI Taxonomy" id="1093978"/>
    <lineage>
        <taxon>Eukaryota</taxon>
        <taxon>Metazoa</taxon>
        <taxon>Spiralia</taxon>
        <taxon>Lophotrochozoa</taxon>
        <taxon>Mollusca</taxon>
        <taxon>Gastropoda</taxon>
        <taxon>Heterobranchia</taxon>
        <taxon>Euthyneura</taxon>
        <taxon>Panpulmonata</taxon>
        <taxon>Sacoglossa</taxon>
        <taxon>Placobranchoidea</taxon>
        <taxon>Plakobranchidae</taxon>
        <taxon>Elysia</taxon>
    </lineage>
</organism>
<name>A0AAV4JE93_9GAST</name>
<dbReference type="InterPro" id="IPR000436">
    <property type="entry name" value="Sushi_SCR_CCP_dom"/>
</dbReference>
<feature type="region of interest" description="Disordered" evidence="3">
    <location>
        <begin position="165"/>
        <end position="195"/>
    </location>
</feature>
<feature type="compositionally biased region" description="Pro residues" evidence="3">
    <location>
        <begin position="169"/>
        <end position="184"/>
    </location>
</feature>
<comment type="caution">
    <text evidence="2">Lacks conserved residue(s) required for the propagation of feature annotation.</text>
</comment>
<dbReference type="CDD" id="cd00033">
    <property type="entry name" value="CCP"/>
    <property type="match status" value="1"/>
</dbReference>
<feature type="domain" description="Sushi" evidence="4">
    <location>
        <begin position="64"/>
        <end position="124"/>
    </location>
</feature>
<sequence>MNLDPPVINNANNDSALRPPPLYLFSPLLFLYPDPPVLNTANNTAPDAVPEAAGGSPGALEAGVNCPDAAPIPGTVVTYTSDPHVRGSRAFYQCEIGFTGRSRFVQCQTGGLWSSTQGYTGCVPTMSNMGNSGNNQQAPGAAASNNNNNNNNNNMLANFAKMFPQFMATPPPPTTTPAPPPPPQNNNNNGMSGGF</sequence>
<keyword evidence="1" id="KW-1015">Disulfide bond</keyword>
<dbReference type="InterPro" id="IPR035976">
    <property type="entry name" value="Sushi/SCR/CCP_sf"/>
</dbReference>
<evidence type="ECO:0000256" key="1">
    <source>
        <dbReference type="ARBA" id="ARBA00023157"/>
    </source>
</evidence>
<protein>
    <recommendedName>
        <fullName evidence="4">Sushi domain-containing protein</fullName>
    </recommendedName>
</protein>
<feature type="region of interest" description="Disordered" evidence="3">
    <location>
        <begin position="130"/>
        <end position="153"/>
    </location>
</feature>
<evidence type="ECO:0000256" key="2">
    <source>
        <dbReference type="PROSITE-ProRule" id="PRU00302"/>
    </source>
</evidence>
<evidence type="ECO:0000313" key="5">
    <source>
        <dbReference type="EMBL" id="GFS21107.1"/>
    </source>
</evidence>
<dbReference type="EMBL" id="BMAT01013837">
    <property type="protein sequence ID" value="GFS21107.1"/>
    <property type="molecule type" value="Genomic_DNA"/>
</dbReference>
<feature type="non-terminal residue" evidence="5">
    <location>
        <position position="195"/>
    </location>
</feature>
<keyword evidence="2" id="KW-0768">Sushi</keyword>
<dbReference type="SUPFAM" id="SSF57535">
    <property type="entry name" value="Complement control module/SCR domain"/>
    <property type="match status" value="1"/>
</dbReference>
<gene>
    <name evidence="5" type="ORF">ElyMa_006915400</name>
</gene>
<reference evidence="5 6" key="1">
    <citation type="journal article" date="2021" name="Elife">
        <title>Chloroplast acquisition without the gene transfer in kleptoplastic sea slugs, Plakobranchus ocellatus.</title>
        <authorList>
            <person name="Maeda T."/>
            <person name="Takahashi S."/>
            <person name="Yoshida T."/>
            <person name="Shimamura S."/>
            <person name="Takaki Y."/>
            <person name="Nagai Y."/>
            <person name="Toyoda A."/>
            <person name="Suzuki Y."/>
            <person name="Arimoto A."/>
            <person name="Ishii H."/>
            <person name="Satoh N."/>
            <person name="Nishiyama T."/>
            <person name="Hasebe M."/>
            <person name="Maruyama T."/>
            <person name="Minagawa J."/>
            <person name="Obokata J."/>
            <person name="Shigenobu S."/>
        </authorList>
    </citation>
    <scope>NUCLEOTIDE SEQUENCE [LARGE SCALE GENOMIC DNA]</scope>
</reference>
<evidence type="ECO:0000259" key="4">
    <source>
        <dbReference type="PROSITE" id="PS50923"/>
    </source>
</evidence>
<keyword evidence="6" id="KW-1185">Reference proteome</keyword>
<dbReference type="PROSITE" id="PS50923">
    <property type="entry name" value="SUSHI"/>
    <property type="match status" value="1"/>
</dbReference>
<dbReference type="Pfam" id="PF00084">
    <property type="entry name" value="Sushi"/>
    <property type="match status" value="1"/>
</dbReference>
<accession>A0AAV4JE93</accession>
<dbReference type="Proteomes" id="UP000762676">
    <property type="component" value="Unassembled WGS sequence"/>
</dbReference>
<dbReference type="Gene3D" id="2.10.70.10">
    <property type="entry name" value="Complement Module, domain 1"/>
    <property type="match status" value="1"/>
</dbReference>
<feature type="compositionally biased region" description="Low complexity" evidence="3">
    <location>
        <begin position="131"/>
        <end position="153"/>
    </location>
</feature>
<comment type="caution">
    <text evidence="5">The sequence shown here is derived from an EMBL/GenBank/DDBJ whole genome shotgun (WGS) entry which is preliminary data.</text>
</comment>
<proteinExistence type="predicted"/>
<evidence type="ECO:0000256" key="3">
    <source>
        <dbReference type="SAM" id="MobiDB-lite"/>
    </source>
</evidence>